<proteinExistence type="predicted"/>
<organism evidence="1 2">
    <name type="scientific">Vulcanisaeta moutnovskia (strain 768-28)</name>
    <dbReference type="NCBI Taxonomy" id="985053"/>
    <lineage>
        <taxon>Archaea</taxon>
        <taxon>Thermoproteota</taxon>
        <taxon>Thermoprotei</taxon>
        <taxon>Thermoproteales</taxon>
        <taxon>Thermoproteaceae</taxon>
        <taxon>Vulcanisaeta</taxon>
    </lineage>
</organism>
<accession>F0QXQ7</accession>
<name>F0QXQ7_VULM7</name>
<evidence type="ECO:0000313" key="1">
    <source>
        <dbReference type="EMBL" id="ADY01220.1"/>
    </source>
</evidence>
<dbReference type="Proteomes" id="UP000007485">
    <property type="component" value="Chromosome"/>
</dbReference>
<reference evidence="1 2" key="1">
    <citation type="journal article" date="2011" name="J. Bacteriol.">
        <title>Complete genome sequence of 'Vulcanisaeta moutnovskia' strain 768-28, a novel member of the hyperthermophilic crenarchaeal genus vulcanisaeta.</title>
        <authorList>
            <person name="Gumerov V.M."/>
            <person name="Mardanov A.V."/>
            <person name="Beletsky A.V."/>
            <person name="Prokofeva M.I."/>
            <person name="Bonch-Osmolovskaya E.A."/>
            <person name="Ravin N.V."/>
            <person name="Skryabin K.G."/>
        </authorList>
    </citation>
    <scope>NUCLEOTIDE SEQUENCE [LARGE SCALE GENOMIC DNA]</scope>
    <source>
        <strain evidence="1 2">768-28</strain>
    </source>
</reference>
<dbReference type="eggNOG" id="arCOG13920">
    <property type="taxonomic scope" value="Archaea"/>
</dbReference>
<gene>
    <name evidence="1" type="ordered locus">VMUT_1013</name>
</gene>
<dbReference type="EMBL" id="CP002529">
    <property type="protein sequence ID" value="ADY01220.1"/>
    <property type="molecule type" value="Genomic_DNA"/>
</dbReference>
<dbReference type="GeneID" id="10288665"/>
<dbReference type="KEGG" id="vmo:VMUT_1013"/>
<dbReference type="RefSeq" id="WP_013604382.1">
    <property type="nucleotide sequence ID" value="NC_015151.1"/>
</dbReference>
<evidence type="ECO:0000313" key="2">
    <source>
        <dbReference type="Proteomes" id="UP000007485"/>
    </source>
</evidence>
<protein>
    <submittedName>
        <fullName evidence="1">Uncharacterized protein</fullName>
    </submittedName>
</protein>
<dbReference type="OrthoDB" id="376953at2157"/>
<dbReference type="AlphaFoldDB" id="F0QXQ7"/>
<dbReference type="HOGENOM" id="CLU_542528_0_0_2"/>
<dbReference type="STRING" id="985053.VMUT_1013"/>
<sequence>MVRGVATAEVVNDLGLRVVSKGMIKLSDLVRQYVVLKDHPCPCTHGSEERATTERHLIDLARRGGTLLRPALVGRVSSIPIILAPTCVFETALTMLSEGRGDVLERVQVEVWDLGDFGDRLYLAQAIASLLCIVYEGRKYVDIKSTFVRSYLVYRVMEVARQGRAVAEEFIKRLEGREDLMKLALEVAEVVRLSERMIYNYIVDAVSDEKFINELKMLITNIKGPVDVLRSLSEAGDVGISIKLAIIQIAKTLDLDKGDIEDLRLLGRDGLYELKRIVKELVGRGRAGDATSLIMRLRKLINGGDVHGAMLELVKWREEALGSKSTLGNNGLVIKDSMVSPSNSNVALTIKSEGFARAMDNSGNSMGEGAVLNIDASDRSFKLKFEVDCNDNTCRLIKELLNALKRNHNDVELMNTLLGIVKAYEVDKSTIKLINELLRATASRDLRDICELMNEFIINTYNKIPREVRDAIRDSVKTIDCSQYPTADAISEFLNRLNNRRH</sequence>
<keyword evidence="2" id="KW-1185">Reference proteome</keyword>